<dbReference type="RefSeq" id="WP_168740192.1">
    <property type="nucleotide sequence ID" value="NZ_JABAHZ010000004.1"/>
</dbReference>
<keyword evidence="2" id="KW-1185">Reference proteome</keyword>
<dbReference type="EMBL" id="JABAHZ010000004">
    <property type="protein sequence ID" value="NLR80523.1"/>
    <property type="molecule type" value="Genomic_DNA"/>
</dbReference>
<proteinExistence type="predicted"/>
<reference evidence="1 2" key="1">
    <citation type="submission" date="2020-04" db="EMBL/GenBank/DDBJ databases">
        <authorList>
            <person name="Yin C."/>
        </authorList>
    </citation>
    <scope>NUCLEOTIDE SEQUENCE [LARGE SCALE GENOMIC DNA]</scope>
    <source>
        <strain evidence="1 2">Ak56</strain>
    </source>
</reference>
<comment type="caution">
    <text evidence="1">The sequence shown here is derived from an EMBL/GenBank/DDBJ whole genome shotgun (WGS) entry which is preliminary data.</text>
</comment>
<evidence type="ECO:0000313" key="2">
    <source>
        <dbReference type="Proteomes" id="UP000552864"/>
    </source>
</evidence>
<sequence length="111" mass="12807">MLFVDNDLGKKGNDGPFIVYIDEDLKSVVKTNTDLMTDTINIDKTSLQQLAIRFLSYNVKSLKVDANGNVFIGLLNNERPDLVRFSDEKHRTVYYKQGWAKVKGNWYKTEE</sequence>
<dbReference type="Proteomes" id="UP000552864">
    <property type="component" value="Unassembled WGS sequence"/>
</dbReference>
<gene>
    <name evidence="1" type="ORF">HGH91_17990</name>
</gene>
<evidence type="ECO:0000313" key="1">
    <source>
        <dbReference type="EMBL" id="NLR80523.1"/>
    </source>
</evidence>
<dbReference type="AlphaFoldDB" id="A0A847SL95"/>
<name>A0A847SL95_9BACT</name>
<organism evidence="1 2">
    <name type="scientific">Chitinophaga eiseniae</name>
    <dbReference type="NCBI Taxonomy" id="634771"/>
    <lineage>
        <taxon>Bacteria</taxon>
        <taxon>Pseudomonadati</taxon>
        <taxon>Bacteroidota</taxon>
        <taxon>Chitinophagia</taxon>
        <taxon>Chitinophagales</taxon>
        <taxon>Chitinophagaceae</taxon>
        <taxon>Chitinophaga</taxon>
    </lineage>
</organism>
<protein>
    <submittedName>
        <fullName evidence="1">Uncharacterized protein</fullName>
    </submittedName>
</protein>
<accession>A0A847SL95</accession>